<name>A0AC34Q447_9BILA</name>
<organism evidence="1 2">
    <name type="scientific">Panagrolaimus sp. JU765</name>
    <dbReference type="NCBI Taxonomy" id="591449"/>
    <lineage>
        <taxon>Eukaryota</taxon>
        <taxon>Metazoa</taxon>
        <taxon>Ecdysozoa</taxon>
        <taxon>Nematoda</taxon>
        <taxon>Chromadorea</taxon>
        <taxon>Rhabditida</taxon>
        <taxon>Tylenchina</taxon>
        <taxon>Panagrolaimomorpha</taxon>
        <taxon>Panagrolaimoidea</taxon>
        <taxon>Panagrolaimidae</taxon>
        <taxon>Panagrolaimus</taxon>
    </lineage>
</organism>
<evidence type="ECO:0000313" key="2">
    <source>
        <dbReference type="WBParaSite" id="JU765_v2.g12794.t1"/>
    </source>
</evidence>
<dbReference type="WBParaSite" id="JU765_v2.g12794.t1">
    <property type="protein sequence ID" value="JU765_v2.g12794.t1"/>
    <property type="gene ID" value="JU765_v2.g12794"/>
</dbReference>
<accession>A0AC34Q447</accession>
<evidence type="ECO:0000313" key="1">
    <source>
        <dbReference type="Proteomes" id="UP000887576"/>
    </source>
</evidence>
<proteinExistence type="predicted"/>
<reference evidence="2" key="1">
    <citation type="submission" date="2022-11" db="UniProtKB">
        <authorList>
            <consortium name="WormBaseParasite"/>
        </authorList>
    </citation>
    <scope>IDENTIFICATION</scope>
</reference>
<sequence length="472" mass="54785">MSQDSSDEKKSEFGFISKIVVESVCSKFLEHMPEEYRNDNMRIFFEVEMAHWFYVDHFVGNPEYPTCRGISFKDFTRLMFQNCSFLKDKESKCLQLVDEFNNYKQFIPTNGAMLIDKSLDYVLLVQGYFASKNSWGFPKGKVNEGEKSIECAIREVQEEVGYDIRGKINPKRSFSRYTNNKSLTQIFAVADVEMDFDFKPCLNKEIRKIQWFQIKYLPRTRNDYENPEKIGMRPNNFYNVAPFVDDLINFVNKEKQKRMKKEKKLLFNSPHHLNHTVSSPMLYSQQSYTGETFMKLLTNGYDFSPPSPTITDSNKPPTVLVFEEKKLPEYSTTTSTNSQHSDEILNYEGPYSPPSSPANGQQIIKMNCEQATLAMAKLLKLKPKLPLTEPITRNHQQEYEKINESKTAPNIMDLLNSAKILPKTTSIDEIKNSPLSTPKTHHKKISKISSNGQLRTKNLQLSNSERRPIFYR</sequence>
<protein>
    <submittedName>
        <fullName evidence="2">Nudix hydrolase domain-containing protein</fullName>
    </submittedName>
</protein>
<dbReference type="Proteomes" id="UP000887576">
    <property type="component" value="Unplaced"/>
</dbReference>